<sequence>MQNQIEVSSPIPGIWRAKFSNPPINLIDLDTISELSHLIAKLESDSDVKVIIFESGDPDFFLAHYDVLIDKARTADMGRGPTGMHPWLDVLVRLARAPVVSVASIRGRARGAGSEFVLACDIRFASAEKAILGQFEVGVGAVPGGNPMVKLAALMGRGRAIEVVLGADDFPGALADRYGYVNRAVPDAELDAFVDRFARRIASFDKEALVEAKRLIDAASLPEDAVFPPALDQFFISAMRPGTKATIARLVEAGLQRRSDVELNLGQQVALDAQRRASNGGSRS</sequence>
<protein>
    <submittedName>
        <fullName evidence="2">Enoyl-CoA hydratase/carnithine racemase</fullName>
    </submittedName>
</protein>
<dbReference type="PANTHER" id="PTHR43459">
    <property type="entry name" value="ENOYL-COA HYDRATASE"/>
    <property type="match status" value="1"/>
</dbReference>
<comment type="similarity">
    <text evidence="1">Belongs to the enoyl-CoA hydratase/isomerase family.</text>
</comment>
<comment type="caution">
    <text evidence="2">The sequence shown here is derived from an EMBL/GenBank/DDBJ whole genome shotgun (WGS) entry which is preliminary data.</text>
</comment>
<dbReference type="InterPro" id="IPR029045">
    <property type="entry name" value="ClpP/crotonase-like_dom_sf"/>
</dbReference>
<evidence type="ECO:0000256" key="1">
    <source>
        <dbReference type="RuleBase" id="RU003707"/>
    </source>
</evidence>
<dbReference type="PROSITE" id="PS00166">
    <property type="entry name" value="ENOYL_COA_HYDRATASE"/>
    <property type="match status" value="1"/>
</dbReference>
<name>A0ABU0C149_9HYPH</name>
<evidence type="ECO:0000313" key="3">
    <source>
        <dbReference type="Proteomes" id="UP001230207"/>
    </source>
</evidence>
<organism evidence="2 3">
    <name type="scientific">Pararhizobium capsulatum DSM 1112</name>
    <dbReference type="NCBI Taxonomy" id="1121113"/>
    <lineage>
        <taxon>Bacteria</taxon>
        <taxon>Pseudomonadati</taxon>
        <taxon>Pseudomonadota</taxon>
        <taxon>Alphaproteobacteria</taxon>
        <taxon>Hyphomicrobiales</taxon>
        <taxon>Rhizobiaceae</taxon>
        <taxon>Rhizobium/Agrobacterium group</taxon>
        <taxon>Pararhizobium</taxon>
    </lineage>
</organism>
<dbReference type="SUPFAM" id="SSF52096">
    <property type="entry name" value="ClpP/crotonase"/>
    <property type="match status" value="1"/>
</dbReference>
<dbReference type="CDD" id="cd06558">
    <property type="entry name" value="crotonase-like"/>
    <property type="match status" value="1"/>
</dbReference>
<dbReference type="Gene3D" id="3.90.226.10">
    <property type="entry name" value="2-enoyl-CoA Hydratase, Chain A, domain 1"/>
    <property type="match status" value="1"/>
</dbReference>
<reference evidence="2 3" key="1">
    <citation type="submission" date="2023-07" db="EMBL/GenBank/DDBJ databases">
        <title>Genomic Encyclopedia of Type Strains, Phase IV (KMG-IV): sequencing the most valuable type-strain genomes for metagenomic binning, comparative biology and taxonomic classification.</title>
        <authorList>
            <person name="Goeker M."/>
        </authorList>
    </citation>
    <scope>NUCLEOTIDE SEQUENCE [LARGE SCALE GENOMIC DNA]</scope>
    <source>
        <strain evidence="2 3">DSM 1112</strain>
    </source>
</reference>
<keyword evidence="3" id="KW-1185">Reference proteome</keyword>
<dbReference type="RefSeq" id="WP_307236964.1">
    <property type="nucleotide sequence ID" value="NZ_JAUSVF010000006.1"/>
</dbReference>
<evidence type="ECO:0000313" key="2">
    <source>
        <dbReference type="EMBL" id="MDQ0323903.1"/>
    </source>
</evidence>
<proteinExistence type="inferred from homology"/>
<dbReference type="EMBL" id="JAUSVF010000006">
    <property type="protein sequence ID" value="MDQ0323903.1"/>
    <property type="molecule type" value="Genomic_DNA"/>
</dbReference>
<dbReference type="InterPro" id="IPR018376">
    <property type="entry name" value="Enoyl-CoA_hyd/isom_CS"/>
</dbReference>
<gene>
    <name evidence="2" type="ORF">QO002_006110</name>
</gene>
<dbReference type="Pfam" id="PF00378">
    <property type="entry name" value="ECH_1"/>
    <property type="match status" value="1"/>
</dbReference>
<dbReference type="PANTHER" id="PTHR43459:SF1">
    <property type="entry name" value="EG:BACN32G11.4 PROTEIN"/>
    <property type="match status" value="1"/>
</dbReference>
<dbReference type="Proteomes" id="UP001230207">
    <property type="component" value="Unassembled WGS sequence"/>
</dbReference>
<accession>A0ABU0C149</accession>
<dbReference type="InterPro" id="IPR001753">
    <property type="entry name" value="Enoyl-CoA_hydra/iso"/>
</dbReference>